<dbReference type="KEGG" id="lgo:JCM16774_1214"/>
<dbReference type="Proteomes" id="UP000321606">
    <property type="component" value="Chromosome"/>
</dbReference>
<accession>A0A510JAG8</accession>
<evidence type="ECO:0000313" key="2">
    <source>
        <dbReference type="Proteomes" id="UP000321606"/>
    </source>
</evidence>
<sequence>MKKSSVVMFQIFHCGQIKCLSLFDEFGNSAADSNKYRYFYNLSV</sequence>
<reference evidence="1 2" key="1">
    <citation type="submission" date="2019-07" db="EMBL/GenBank/DDBJ databases">
        <title>Complete Genome Sequence of Leptotrichia goodfellowii Strain JCM 16774.</title>
        <authorList>
            <person name="Watanabe S."/>
            <person name="Cui L."/>
        </authorList>
    </citation>
    <scope>NUCLEOTIDE SEQUENCE [LARGE SCALE GENOMIC DNA]</scope>
    <source>
        <strain evidence="1 2">JCM16774</strain>
    </source>
</reference>
<gene>
    <name evidence="1" type="ORF">JCM16774_1214</name>
</gene>
<evidence type="ECO:0000313" key="1">
    <source>
        <dbReference type="EMBL" id="BBM36282.1"/>
    </source>
</evidence>
<organism evidence="1 2">
    <name type="scientific">Pseudoleptotrichia goodfellowii</name>
    <dbReference type="NCBI Taxonomy" id="157692"/>
    <lineage>
        <taxon>Bacteria</taxon>
        <taxon>Fusobacteriati</taxon>
        <taxon>Fusobacteriota</taxon>
        <taxon>Fusobacteriia</taxon>
        <taxon>Fusobacteriales</taxon>
        <taxon>Leptotrichiaceae</taxon>
        <taxon>Pseudoleptotrichia</taxon>
    </lineage>
</organism>
<proteinExistence type="predicted"/>
<name>A0A510JAG8_9FUSO</name>
<protein>
    <submittedName>
        <fullName evidence="1">Uncharacterized protein</fullName>
    </submittedName>
</protein>
<dbReference type="AlphaFoldDB" id="A0A510JAG8"/>
<dbReference type="EMBL" id="AP019822">
    <property type="protein sequence ID" value="BBM36282.1"/>
    <property type="molecule type" value="Genomic_DNA"/>
</dbReference>